<dbReference type="Proteomes" id="UP000593842">
    <property type="component" value="Chromosome"/>
</dbReference>
<dbReference type="SUPFAM" id="SSF55729">
    <property type="entry name" value="Acyl-CoA N-acyltransferases (Nat)"/>
    <property type="match status" value="1"/>
</dbReference>
<dbReference type="Gene3D" id="3.40.630.30">
    <property type="match status" value="1"/>
</dbReference>
<evidence type="ECO:0000313" key="4">
    <source>
        <dbReference type="EMBL" id="PST39862.1"/>
    </source>
</evidence>
<organism evidence="4 5">
    <name type="scientific">Faecalibacillus intestinalis</name>
    <dbReference type="NCBI Taxonomy" id="1982626"/>
    <lineage>
        <taxon>Bacteria</taxon>
        <taxon>Bacillati</taxon>
        <taxon>Bacillota</taxon>
        <taxon>Erysipelotrichia</taxon>
        <taxon>Erysipelotrichales</taxon>
        <taxon>Coprobacillaceae</taxon>
        <taxon>Faecalibacillus</taxon>
    </lineage>
</organism>
<dbReference type="GeneID" id="70580887"/>
<dbReference type="EMBL" id="PYLQ01000015">
    <property type="protein sequence ID" value="PST39862.1"/>
    <property type="molecule type" value="Genomic_DNA"/>
</dbReference>
<protein>
    <submittedName>
        <fullName evidence="2 3">N-acetyltransferase</fullName>
    </submittedName>
</protein>
<dbReference type="Pfam" id="PF13508">
    <property type="entry name" value="Acetyltransf_7"/>
    <property type="match status" value="1"/>
</dbReference>
<keyword evidence="5" id="KW-1185">Reference proteome</keyword>
<reference evidence="6" key="3">
    <citation type="submission" date="2020-09" db="EMBL/GenBank/DDBJ databases">
        <title>Complete genome sequencing of Faecalibacillus intestinalis strain 14EGH31.</title>
        <authorList>
            <person name="Sakamoto M."/>
            <person name="Murakami T."/>
            <person name="Mori H."/>
        </authorList>
    </citation>
    <scope>NUCLEOTIDE SEQUENCE [LARGE SCALE GENOMIC DNA]</scope>
    <source>
        <strain evidence="6">14EGH31</strain>
    </source>
</reference>
<evidence type="ECO:0000313" key="6">
    <source>
        <dbReference type="Proteomes" id="UP000593842"/>
    </source>
</evidence>
<reference evidence="4 5" key="1">
    <citation type="journal article" date="2019" name="Int. J. Syst. Evol. Microbiol.">
        <title>Faecalibacillus intestinalis gen. nov., sp. nov. and Faecalibacillus faecis sp. nov., isolated from human faeces.</title>
        <authorList>
            <person name="Seo B."/>
            <person name="Jeon K."/>
            <person name="Baek I."/>
            <person name="Lee Y.M."/>
            <person name="Baek K."/>
            <person name="Ko G."/>
        </authorList>
    </citation>
    <scope>NUCLEOTIDE SEQUENCE [LARGE SCALE GENOMIC DNA]</scope>
    <source>
        <strain evidence="4 5">SNUG30099</strain>
    </source>
</reference>
<sequence>MIKKQIAFHSTEIEEMYTLYQQAFPKNEQMDLTRLFDELHLGAIYGYYQENQLVGFAILCIQSQIAHILYLAVKKEYRDQGIGSYILNDLAKQYDSKKIIVDIEKIKDTSNKEQRIKRKQFYLKNDFKETDVFYTWQGEDYVILSKNGIVQKKEFWNFWDSLKKEKK</sequence>
<reference evidence="3" key="4">
    <citation type="submission" date="2022-06" db="EMBL/GenBank/DDBJ databases">
        <title>Isolation of gut microbiota from human fecal samples.</title>
        <authorList>
            <person name="Pamer E.G."/>
            <person name="Barat B."/>
            <person name="Waligurski E."/>
            <person name="Medina S."/>
            <person name="Paddock L."/>
            <person name="Mostad J."/>
        </authorList>
    </citation>
    <scope>NUCLEOTIDE SEQUENCE</scope>
    <source>
        <strain evidence="3">DFI.6.24</strain>
    </source>
</reference>
<accession>A0A2T3FX91</accession>
<evidence type="ECO:0000259" key="1">
    <source>
        <dbReference type="PROSITE" id="PS51186"/>
    </source>
</evidence>
<dbReference type="GO" id="GO:0016747">
    <property type="term" value="F:acyltransferase activity, transferring groups other than amino-acyl groups"/>
    <property type="evidence" value="ECO:0007669"/>
    <property type="project" value="InterPro"/>
</dbReference>
<dbReference type="RefSeq" id="WP_107030246.1">
    <property type="nucleotide sequence ID" value="NZ_AP024085.1"/>
</dbReference>
<dbReference type="EMBL" id="JANGBO010000013">
    <property type="protein sequence ID" value="MCQ5062431.1"/>
    <property type="molecule type" value="Genomic_DNA"/>
</dbReference>
<keyword evidence="2" id="KW-0808">Transferase</keyword>
<dbReference type="AlphaFoldDB" id="A0A2T3FX91"/>
<name>A0A2T3FX91_9FIRM</name>
<dbReference type="InterPro" id="IPR000182">
    <property type="entry name" value="GNAT_dom"/>
</dbReference>
<dbReference type="CDD" id="cd04301">
    <property type="entry name" value="NAT_SF"/>
    <property type="match status" value="1"/>
</dbReference>
<dbReference type="InterPro" id="IPR016181">
    <property type="entry name" value="Acyl_CoA_acyltransferase"/>
</dbReference>
<feature type="domain" description="N-acetyltransferase" evidence="1">
    <location>
        <begin position="1"/>
        <end position="149"/>
    </location>
</feature>
<dbReference type="Proteomes" id="UP001204814">
    <property type="component" value="Unassembled WGS sequence"/>
</dbReference>
<dbReference type="KEGG" id="fit:Fi14EGH31_24470"/>
<dbReference type="EMBL" id="AP024085">
    <property type="protein sequence ID" value="BCL58735.1"/>
    <property type="molecule type" value="Genomic_DNA"/>
</dbReference>
<proteinExistence type="predicted"/>
<evidence type="ECO:0000313" key="5">
    <source>
        <dbReference type="Proteomes" id="UP000240974"/>
    </source>
</evidence>
<dbReference type="Proteomes" id="UP000240974">
    <property type="component" value="Unassembled WGS sequence"/>
</dbReference>
<evidence type="ECO:0000313" key="3">
    <source>
        <dbReference type="EMBL" id="MCQ5062431.1"/>
    </source>
</evidence>
<gene>
    <name evidence="4" type="ORF">C7U54_10270</name>
    <name evidence="2" type="ORF">Fi14EGH31_24470</name>
    <name evidence="3" type="ORF">NE542_11455</name>
</gene>
<dbReference type="PROSITE" id="PS51186">
    <property type="entry name" value="GNAT"/>
    <property type="match status" value="1"/>
</dbReference>
<reference evidence="2" key="2">
    <citation type="journal article" date="2020" name="Microbiol. Resour. Announc.">
        <title>Complete Genome Sequence of Faecalibacillus intestinalis JCM 34082, Isolated from Feces from a Healthy Japanese Female.</title>
        <authorList>
            <person name="Sakamoto M."/>
            <person name="Ikeyama N."/>
            <person name="Toyoda A."/>
            <person name="Murakami T."/>
            <person name="Mori H."/>
            <person name="Ohkuma M."/>
        </authorList>
    </citation>
    <scope>NUCLEOTIDE SEQUENCE</scope>
    <source>
        <strain evidence="2">14EGH31</strain>
    </source>
</reference>
<evidence type="ECO:0000313" key="2">
    <source>
        <dbReference type="EMBL" id="BCL58735.1"/>
    </source>
</evidence>